<evidence type="ECO:0000256" key="3">
    <source>
        <dbReference type="PROSITE-ProRule" id="PRU00504"/>
    </source>
</evidence>
<evidence type="ECO:0000256" key="2">
    <source>
        <dbReference type="PROSITE-ProRule" id="PRU00024"/>
    </source>
</evidence>
<dbReference type="SUPFAM" id="SSF57845">
    <property type="entry name" value="B-box zinc-binding domain"/>
    <property type="match status" value="1"/>
</dbReference>
<dbReference type="InterPro" id="IPR000315">
    <property type="entry name" value="Znf_B-box"/>
</dbReference>
<proteinExistence type="predicted"/>
<dbReference type="PROSITE" id="PS51064">
    <property type="entry name" value="IRS_PTB"/>
    <property type="match status" value="1"/>
</dbReference>
<dbReference type="PROSITE" id="PS51125">
    <property type="entry name" value="NHL"/>
    <property type="match status" value="1"/>
</dbReference>
<dbReference type="PANTHER" id="PTHR25462:SF296">
    <property type="entry name" value="MEIOTIC P26, ISOFORM F"/>
    <property type="match status" value="1"/>
</dbReference>
<sequence length="676" mass="77191">HDTMDPQCRAQDVLRCSICAVSIPSMHCDVCNSCLCKSCVGEHLSDLSKSHKVVPFEQRSSTPNYPTCTQHTSRQCELFCEQCKIPICVQCASSQDHRRHEFVNIMTIFERKNKDLQEHLKEIEKSIYPNHQKFASNIQIKKANLKEKTNVLTTDIDTQGEIWHREIDAVVKILKSKIHEIESYQIGVLDKQQEEINQIIFEIQQVIINLKKVLVSNDMSFVFSNKSRNTEFRNLPPEVNVSLPRFHSQKIDTKKLQEQFGSLSSMSDSMYENEFVMGNLVSDVNAEYENEFTINTTGKEASMPKEPKIIVARNAGQGVLNSLVCLNDNEIWTSGQDSTIKLYNLQGELLSSIQTKSGNWPWDIAITKSGDLLYTDPKDRTVNKVRSNQIQVVTRLESWWTPRSICGTHTGDILVLEVSYDEKQTQVVRYTDSSKKQTIRVNSNGKPLYSFGYYNKFICENKNLDICVSDYGAGAIVVVNQTGKLRFIYTGSPGTTKGLFFPSGIATDSQSQILTADSNSQCIHIIDQDGQFLRDIKHNDLHFPRVLCMNNSGNIFVAEWEAQVFDVGVQETETSRRLNLENGANYKLFVTKDSIDLGDFNRQEIKIKWPLKYIRRYGFHTRNLFMLEAGRRCETGEGCFNFFIDTNQKELKMAIDNAAYDQSEGAFSVKFRTLRN</sequence>
<dbReference type="GO" id="GO:0008270">
    <property type="term" value="F:zinc ion binding"/>
    <property type="evidence" value="ECO:0007669"/>
    <property type="project" value="UniProtKB-KW"/>
</dbReference>
<reference evidence="6" key="1">
    <citation type="submission" date="2022-08" db="UniProtKB">
        <authorList>
            <consortium name="EnsemblMetazoa"/>
        </authorList>
    </citation>
    <scope>IDENTIFICATION</scope>
    <source>
        <strain evidence="6">05x7-T-G4-1.051#20</strain>
    </source>
</reference>
<evidence type="ECO:0008006" key="8">
    <source>
        <dbReference type="Google" id="ProtNLM"/>
    </source>
</evidence>
<evidence type="ECO:0000259" key="5">
    <source>
        <dbReference type="PROSITE" id="PS51064"/>
    </source>
</evidence>
<keyword evidence="2" id="KW-0862">Zinc</keyword>
<dbReference type="Pfam" id="PF00643">
    <property type="entry name" value="zf-B_box"/>
    <property type="match status" value="1"/>
</dbReference>
<name>A0A8W8IKL6_MAGGI</name>
<evidence type="ECO:0000256" key="1">
    <source>
        <dbReference type="ARBA" id="ARBA00022737"/>
    </source>
</evidence>
<feature type="domain" description="B box-type" evidence="4">
    <location>
        <begin position="68"/>
        <end position="105"/>
    </location>
</feature>
<keyword evidence="1" id="KW-0677">Repeat</keyword>
<dbReference type="PROSITE" id="PS50119">
    <property type="entry name" value="ZF_BBOX"/>
    <property type="match status" value="2"/>
</dbReference>
<dbReference type="InterPro" id="IPR011993">
    <property type="entry name" value="PH-like_dom_sf"/>
</dbReference>
<dbReference type="AlphaFoldDB" id="A0A8W8IKL6"/>
<dbReference type="Pfam" id="PF02174">
    <property type="entry name" value="IRS"/>
    <property type="match status" value="1"/>
</dbReference>
<dbReference type="SMART" id="SM01244">
    <property type="entry name" value="IRS"/>
    <property type="match status" value="1"/>
</dbReference>
<dbReference type="Gene3D" id="2.120.10.30">
    <property type="entry name" value="TolB, C-terminal domain"/>
    <property type="match status" value="1"/>
</dbReference>
<dbReference type="SMART" id="SM00310">
    <property type="entry name" value="PTBI"/>
    <property type="match status" value="1"/>
</dbReference>
<dbReference type="EnsemblMetazoa" id="G14410.1">
    <property type="protein sequence ID" value="G14410.1:cds"/>
    <property type="gene ID" value="G14410"/>
</dbReference>
<feature type="domain" description="IRS-type PTB" evidence="5">
    <location>
        <begin position="561"/>
        <end position="668"/>
    </location>
</feature>
<dbReference type="SMART" id="SM00336">
    <property type="entry name" value="BBOX"/>
    <property type="match status" value="2"/>
</dbReference>
<dbReference type="Gene3D" id="2.40.10.500">
    <property type="match status" value="1"/>
</dbReference>
<keyword evidence="2" id="KW-0479">Metal-binding</keyword>
<keyword evidence="7" id="KW-1185">Reference proteome</keyword>
<feature type="repeat" description="NHL" evidence="3">
    <location>
        <begin position="491"/>
        <end position="529"/>
    </location>
</feature>
<dbReference type="InterPro" id="IPR001258">
    <property type="entry name" value="NHL_repeat"/>
</dbReference>
<dbReference type="InterPro" id="IPR011042">
    <property type="entry name" value="6-blade_b-propeller_TolB-like"/>
</dbReference>
<feature type="domain" description="B box-type" evidence="4">
    <location>
        <begin position="11"/>
        <end position="56"/>
    </location>
</feature>
<dbReference type="Proteomes" id="UP000005408">
    <property type="component" value="Unassembled WGS sequence"/>
</dbReference>
<accession>A0A8W8IKL6</accession>
<keyword evidence="2" id="KW-0863">Zinc-finger</keyword>
<evidence type="ECO:0000259" key="4">
    <source>
        <dbReference type="PROSITE" id="PS50119"/>
    </source>
</evidence>
<protein>
    <recommendedName>
        <fullName evidence="8">Tripartite motif-containing protein 3</fullName>
    </recommendedName>
</protein>
<evidence type="ECO:0000313" key="6">
    <source>
        <dbReference type="EnsemblMetazoa" id="G14410.1:cds"/>
    </source>
</evidence>
<organism evidence="6 7">
    <name type="scientific">Magallana gigas</name>
    <name type="common">Pacific oyster</name>
    <name type="synonym">Crassostrea gigas</name>
    <dbReference type="NCBI Taxonomy" id="29159"/>
    <lineage>
        <taxon>Eukaryota</taxon>
        <taxon>Metazoa</taxon>
        <taxon>Spiralia</taxon>
        <taxon>Lophotrochozoa</taxon>
        <taxon>Mollusca</taxon>
        <taxon>Bivalvia</taxon>
        <taxon>Autobranchia</taxon>
        <taxon>Pteriomorphia</taxon>
        <taxon>Ostreida</taxon>
        <taxon>Ostreoidea</taxon>
        <taxon>Ostreidae</taxon>
        <taxon>Magallana</taxon>
    </lineage>
</organism>
<dbReference type="InterPro" id="IPR002404">
    <property type="entry name" value="IRS_PTB"/>
</dbReference>
<dbReference type="Gene3D" id="3.30.160.60">
    <property type="entry name" value="Classic Zinc Finger"/>
    <property type="match status" value="1"/>
</dbReference>
<dbReference type="SUPFAM" id="SSF50729">
    <property type="entry name" value="PH domain-like"/>
    <property type="match status" value="1"/>
</dbReference>
<evidence type="ECO:0000313" key="7">
    <source>
        <dbReference type="Proteomes" id="UP000005408"/>
    </source>
</evidence>
<dbReference type="InterPro" id="IPR047153">
    <property type="entry name" value="TRIM45/56/19-like"/>
</dbReference>
<dbReference type="PANTHER" id="PTHR25462">
    <property type="entry name" value="BONUS, ISOFORM C-RELATED"/>
    <property type="match status" value="1"/>
</dbReference>
<dbReference type="CDD" id="cd19756">
    <property type="entry name" value="Bbox2"/>
    <property type="match status" value="1"/>
</dbReference>
<dbReference type="SUPFAM" id="SSF101898">
    <property type="entry name" value="NHL repeat"/>
    <property type="match status" value="1"/>
</dbReference>
<dbReference type="Gene3D" id="2.30.29.30">
    <property type="entry name" value="Pleckstrin-homology domain (PH domain)/Phosphotyrosine-binding domain (PTB)"/>
    <property type="match status" value="1"/>
</dbReference>